<dbReference type="GO" id="GO:0019905">
    <property type="term" value="F:syntaxin binding"/>
    <property type="evidence" value="ECO:0007669"/>
    <property type="project" value="TreeGrafter"/>
</dbReference>
<dbReference type="STRING" id="741276.A0A2S5AZS2"/>
<evidence type="ECO:0000256" key="6">
    <source>
        <dbReference type="ARBA" id="ARBA00023136"/>
    </source>
</evidence>
<dbReference type="InterPro" id="IPR011990">
    <property type="entry name" value="TPR-like_helical_dom_sf"/>
</dbReference>
<dbReference type="GO" id="GO:0006886">
    <property type="term" value="P:intracellular protein transport"/>
    <property type="evidence" value="ECO:0007669"/>
    <property type="project" value="UniProtKB-UniRule"/>
</dbReference>
<evidence type="ECO:0000256" key="5">
    <source>
        <dbReference type="ARBA" id="ARBA00022927"/>
    </source>
</evidence>
<feature type="region of interest" description="Disordered" evidence="8">
    <location>
        <begin position="1"/>
        <end position="21"/>
    </location>
</feature>
<dbReference type="GO" id="GO:0005774">
    <property type="term" value="C:vacuolar membrane"/>
    <property type="evidence" value="ECO:0007669"/>
    <property type="project" value="TreeGrafter"/>
</dbReference>
<reference evidence="9 10" key="1">
    <citation type="journal article" date="2018" name="Front. Microbiol.">
        <title>Prospects for Fungal Bioremediation of Acidic Radioactive Waste Sites: Characterization and Genome Sequence of Rhodotorula taiwanensis MD1149.</title>
        <authorList>
            <person name="Tkavc R."/>
            <person name="Matrosova V.Y."/>
            <person name="Grichenko O.E."/>
            <person name="Gostincar C."/>
            <person name="Volpe R.P."/>
            <person name="Klimenkova P."/>
            <person name="Gaidamakova E.K."/>
            <person name="Zhou C.E."/>
            <person name="Stewart B.J."/>
            <person name="Lyman M.G."/>
            <person name="Malfatti S.A."/>
            <person name="Rubinfeld B."/>
            <person name="Courtot M."/>
            <person name="Singh J."/>
            <person name="Dalgard C.L."/>
            <person name="Hamilton T."/>
            <person name="Frey K.G."/>
            <person name="Gunde-Cimerman N."/>
            <person name="Dugan L."/>
            <person name="Daly M.J."/>
        </authorList>
    </citation>
    <scope>NUCLEOTIDE SEQUENCE [LARGE SCALE GENOMIC DNA]</scope>
    <source>
        <strain evidence="9 10">MD1149</strain>
    </source>
</reference>
<keyword evidence="6 7" id="KW-0472">Membrane</keyword>
<dbReference type="OrthoDB" id="9984275at2759"/>
<comment type="subcellular location">
    <subcellularLocation>
        <location evidence="1 7">Membrane</location>
        <topology evidence="1 7">Peripheral membrane protein</topology>
    </subcellularLocation>
</comment>
<keyword evidence="10" id="KW-1185">Reference proteome</keyword>
<evidence type="ECO:0000313" key="10">
    <source>
        <dbReference type="Proteomes" id="UP000237144"/>
    </source>
</evidence>
<keyword evidence="5 7" id="KW-0653">Protein transport</keyword>
<evidence type="ECO:0000256" key="1">
    <source>
        <dbReference type="ARBA" id="ARBA00004170"/>
    </source>
</evidence>
<dbReference type="GO" id="GO:0035494">
    <property type="term" value="P:SNARE complex disassembly"/>
    <property type="evidence" value="ECO:0007669"/>
    <property type="project" value="TreeGrafter"/>
</dbReference>
<dbReference type="PANTHER" id="PTHR13768:SF8">
    <property type="entry name" value="ALPHA-SOLUBLE NSF ATTACHMENT PROTEIN"/>
    <property type="match status" value="1"/>
</dbReference>
<dbReference type="InterPro" id="IPR000744">
    <property type="entry name" value="NSF_attach"/>
</dbReference>
<dbReference type="GO" id="GO:0031201">
    <property type="term" value="C:SNARE complex"/>
    <property type="evidence" value="ECO:0007669"/>
    <property type="project" value="TreeGrafter"/>
</dbReference>
<gene>
    <name evidence="9" type="ORF">BMF94_6961</name>
</gene>
<comment type="function">
    <text evidence="7">Required for vesicular transport between the endoplasmic reticulum and the Golgi apparatus.</text>
</comment>
<accession>A0A2S5AZS2</accession>
<dbReference type="GO" id="GO:0005483">
    <property type="term" value="F:soluble NSF attachment protein activity"/>
    <property type="evidence" value="ECO:0007669"/>
    <property type="project" value="UniProtKB-ARBA"/>
</dbReference>
<dbReference type="CDD" id="cd15832">
    <property type="entry name" value="SNAP"/>
    <property type="match status" value="1"/>
</dbReference>
<evidence type="ECO:0000256" key="2">
    <source>
        <dbReference type="ARBA" id="ARBA00010050"/>
    </source>
</evidence>
<evidence type="ECO:0000256" key="7">
    <source>
        <dbReference type="RuleBase" id="RU367013"/>
    </source>
</evidence>
<proteinExistence type="inferred from homology"/>
<evidence type="ECO:0000313" key="9">
    <source>
        <dbReference type="EMBL" id="POY70024.1"/>
    </source>
</evidence>
<dbReference type="FunFam" id="1.25.40.10:FF:000049">
    <property type="entry name" value="Alpha-soluble NSF attachment protein-like"/>
    <property type="match status" value="1"/>
</dbReference>
<dbReference type="SUPFAM" id="SSF48452">
    <property type="entry name" value="TPR-like"/>
    <property type="match status" value="1"/>
</dbReference>
<evidence type="ECO:0000256" key="4">
    <source>
        <dbReference type="ARBA" id="ARBA00022892"/>
    </source>
</evidence>
<comment type="similarity">
    <text evidence="2 7">Belongs to the SNAP family.</text>
</comment>
<evidence type="ECO:0008006" key="11">
    <source>
        <dbReference type="Google" id="ProtNLM"/>
    </source>
</evidence>
<dbReference type="Proteomes" id="UP000237144">
    <property type="component" value="Unassembled WGS sequence"/>
</dbReference>
<evidence type="ECO:0000256" key="8">
    <source>
        <dbReference type="SAM" id="MobiDB-lite"/>
    </source>
</evidence>
<protein>
    <recommendedName>
        <fullName evidence="11">Vesicular-fusion protein SEC17</fullName>
    </recommendedName>
</protein>
<name>A0A2S5AZS2_9BASI</name>
<dbReference type="PANTHER" id="PTHR13768">
    <property type="entry name" value="SOLUBLE NSF ATTACHMENT PROTEIN SNAP"/>
    <property type="match status" value="1"/>
</dbReference>
<sequence length="314" mass="34492">MSSQGDQYRQKADKKASSSGGFAFFSSSSSKFEEAHDLYQQAGNAYKMENKHKEAGDAFSRAAEMALKNDEKDDAANDFWTASKSYKKSHPERETLTLRLKLAVAVASLQKTIQLYKEKGRFRQAADRHKEIAAILQQEGGDLAGALEAFQAAGDIYTQEDATASANGCYKEAAELAGSLGHYQRAIELFERVASQSLGSALTRYGVKEYYLKAGLCWLATGRSELTISRVAGWKQDVVSTKRAIDNYCNADPSFATQRECKFLNAIADAFDAGDAEEFTAAVADYDRLTHLDAWKTGLLLAIKRNIAEEPGLV</sequence>
<dbReference type="EMBL" id="PJQD01000153">
    <property type="protein sequence ID" value="POY70024.1"/>
    <property type="molecule type" value="Genomic_DNA"/>
</dbReference>
<keyword evidence="4 7" id="KW-0931">ER-Golgi transport</keyword>
<dbReference type="AlphaFoldDB" id="A0A2S5AZS2"/>
<dbReference type="Gene3D" id="1.25.40.10">
    <property type="entry name" value="Tetratricopeptide repeat domain"/>
    <property type="match status" value="1"/>
</dbReference>
<comment type="caution">
    <text evidence="9">The sequence shown here is derived from an EMBL/GenBank/DDBJ whole genome shotgun (WGS) entry which is preliminary data.</text>
</comment>
<evidence type="ECO:0000256" key="3">
    <source>
        <dbReference type="ARBA" id="ARBA00022448"/>
    </source>
</evidence>
<dbReference type="PRINTS" id="PR00448">
    <property type="entry name" value="NSFATTACHMNT"/>
</dbReference>
<keyword evidence="3 7" id="KW-0813">Transport</keyword>
<dbReference type="Pfam" id="PF14938">
    <property type="entry name" value="SNAP"/>
    <property type="match status" value="1"/>
</dbReference>
<organism evidence="9 10">
    <name type="scientific">Rhodotorula taiwanensis</name>
    <dbReference type="NCBI Taxonomy" id="741276"/>
    <lineage>
        <taxon>Eukaryota</taxon>
        <taxon>Fungi</taxon>
        <taxon>Dikarya</taxon>
        <taxon>Basidiomycota</taxon>
        <taxon>Pucciniomycotina</taxon>
        <taxon>Microbotryomycetes</taxon>
        <taxon>Sporidiobolales</taxon>
        <taxon>Sporidiobolaceae</taxon>
        <taxon>Rhodotorula</taxon>
    </lineage>
</organism>